<evidence type="ECO:0000259" key="1">
    <source>
        <dbReference type="Pfam" id="PF06172"/>
    </source>
</evidence>
<gene>
    <name evidence="2" type="ORF">BSZ37_04330</name>
</gene>
<name>A0A271IXQ0_9BACT</name>
<dbReference type="InterPro" id="IPR009327">
    <property type="entry name" value="Cupin_DUF985"/>
</dbReference>
<reference evidence="2 3" key="1">
    <citation type="submission" date="2016-11" db="EMBL/GenBank/DDBJ databases">
        <title>Study of marine rhodopsin-containing bacteria.</title>
        <authorList>
            <person name="Yoshizawa S."/>
            <person name="Kumagai Y."/>
            <person name="Kogure K."/>
        </authorList>
    </citation>
    <scope>NUCLEOTIDE SEQUENCE [LARGE SCALE GENOMIC DNA]</scope>
    <source>
        <strain evidence="2 3">SAORIC-28</strain>
    </source>
</reference>
<sequence length="98" mass="10586">MPATGRTCRCRLGRPPHETLGLEPHPEGGHYREVFRSPRTVRPDDGRDERAALTVIHFLLTEGDPLALLVSTDAFATVETLRLGAEAAPQLVGAGEST</sequence>
<proteinExistence type="predicted"/>
<dbReference type="AlphaFoldDB" id="A0A271IXQ0"/>
<dbReference type="Pfam" id="PF06172">
    <property type="entry name" value="Cupin_5"/>
    <property type="match status" value="1"/>
</dbReference>
<dbReference type="Gene3D" id="2.60.120.10">
    <property type="entry name" value="Jelly Rolls"/>
    <property type="match status" value="1"/>
</dbReference>
<dbReference type="InterPro" id="IPR011051">
    <property type="entry name" value="RmlC_Cupin_sf"/>
</dbReference>
<dbReference type="RefSeq" id="WP_218830394.1">
    <property type="nucleotide sequence ID" value="NZ_MQWD01000001.1"/>
</dbReference>
<protein>
    <recommendedName>
        <fullName evidence="1">DUF985 domain-containing protein</fullName>
    </recommendedName>
</protein>
<dbReference type="InterPro" id="IPR039935">
    <property type="entry name" value="YML079W-like"/>
</dbReference>
<dbReference type="PANTHER" id="PTHR33387:SF3">
    <property type="entry name" value="DUF985 DOMAIN-CONTAINING PROTEIN"/>
    <property type="match status" value="1"/>
</dbReference>
<dbReference type="InterPro" id="IPR014710">
    <property type="entry name" value="RmlC-like_jellyroll"/>
</dbReference>
<organism evidence="2 3">
    <name type="scientific">Rubrivirga marina</name>
    <dbReference type="NCBI Taxonomy" id="1196024"/>
    <lineage>
        <taxon>Bacteria</taxon>
        <taxon>Pseudomonadati</taxon>
        <taxon>Rhodothermota</taxon>
        <taxon>Rhodothermia</taxon>
        <taxon>Rhodothermales</taxon>
        <taxon>Rubricoccaceae</taxon>
        <taxon>Rubrivirga</taxon>
    </lineage>
</organism>
<dbReference type="EMBL" id="MQWD01000001">
    <property type="protein sequence ID" value="PAP75718.1"/>
    <property type="molecule type" value="Genomic_DNA"/>
</dbReference>
<dbReference type="Proteomes" id="UP000216339">
    <property type="component" value="Unassembled WGS sequence"/>
</dbReference>
<accession>A0A271IXQ0</accession>
<dbReference type="PANTHER" id="PTHR33387">
    <property type="entry name" value="RMLC-LIKE JELLY ROLL FOLD PROTEIN"/>
    <property type="match status" value="1"/>
</dbReference>
<dbReference type="SUPFAM" id="SSF51182">
    <property type="entry name" value="RmlC-like cupins"/>
    <property type="match status" value="1"/>
</dbReference>
<keyword evidence="3" id="KW-1185">Reference proteome</keyword>
<evidence type="ECO:0000313" key="2">
    <source>
        <dbReference type="EMBL" id="PAP75718.1"/>
    </source>
</evidence>
<feature type="domain" description="DUF985" evidence="1">
    <location>
        <begin position="18"/>
        <end position="68"/>
    </location>
</feature>
<evidence type="ECO:0000313" key="3">
    <source>
        <dbReference type="Proteomes" id="UP000216339"/>
    </source>
</evidence>
<comment type="caution">
    <text evidence="2">The sequence shown here is derived from an EMBL/GenBank/DDBJ whole genome shotgun (WGS) entry which is preliminary data.</text>
</comment>